<proteinExistence type="predicted"/>
<gene>
    <name evidence="2" type="ORF">LYPA_23C001335</name>
</gene>
<evidence type="ECO:0000313" key="3">
    <source>
        <dbReference type="Proteomes" id="UP000386466"/>
    </source>
</evidence>
<dbReference type="EMBL" id="CAAGRJ010021712">
    <property type="protein sequence ID" value="VFV35819.1"/>
    <property type="molecule type" value="Genomic_DNA"/>
</dbReference>
<name>A0A485NU78_LYNPA</name>
<organism evidence="2 3">
    <name type="scientific">Lynx pardinus</name>
    <name type="common">Iberian lynx</name>
    <name type="synonym">Felis pardina</name>
    <dbReference type="NCBI Taxonomy" id="191816"/>
    <lineage>
        <taxon>Eukaryota</taxon>
        <taxon>Metazoa</taxon>
        <taxon>Chordata</taxon>
        <taxon>Craniata</taxon>
        <taxon>Vertebrata</taxon>
        <taxon>Euteleostomi</taxon>
        <taxon>Mammalia</taxon>
        <taxon>Eutheria</taxon>
        <taxon>Laurasiatheria</taxon>
        <taxon>Carnivora</taxon>
        <taxon>Feliformia</taxon>
        <taxon>Felidae</taxon>
        <taxon>Felinae</taxon>
        <taxon>Lynx</taxon>
    </lineage>
</organism>
<feature type="non-terminal residue" evidence="2">
    <location>
        <position position="179"/>
    </location>
</feature>
<feature type="region of interest" description="Disordered" evidence="1">
    <location>
        <begin position="156"/>
        <end position="179"/>
    </location>
</feature>
<protein>
    <submittedName>
        <fullName evidence="2">Uncharacterized protein</fullName>
    </submittedName>
</protein>
<evidence type="ECO:0000313" key="2">
    <source>
        <dbReference type="EMBL" id="VFV35819.1"/>
    </source>
</evidence>
<dbReference type="Proteomes" id="UP000386466">
    <property type="component" value="Unassembled WGS sequence"/>
</dbReference>
<evidence type="ECO:0000256" key="1">
    <source>
        <dbReference type="SAM" id="MobiDB-lite"/>
    </source>
</evidence>
<reference evidence="2 3" key="1">
    <citation type="submission" date="2019-01" db="EMBL/GenBank/DDBJ databases">
        <authorList>
            <person name="Alioto T."/>
            <person name="Alioto T."/>
        </authorList>
    </citation>
    <scope>NUCLEOTIDE SEQUENCE [LARGE SCALE GENOMIC DNA]</scope>
</reference>
<accession>A0A485NU78</accession>
<dbReference type="AlphaFoldDB" id="A0A485NU78"/>
<sequence length="179" mass="19753">MRANSSTWCCRVVGARWWSLPEFSTGSKKPSSFVQAECWLGVGVGGPKKPLSSFPINAPRESAATFQKVSPSGLLFFHRRVFLWVWRFLAREGTGSASPRPVLTPEINKVVQAGVLGQEGPPAWGHFKRNFLLTGNPGGDSRRPHRFVPVFAWREDGGPDASGIRETSVTPEEENFLSE</sequence>
<keyword evidence="3" id="KW-1185">Reference proteome</keyword>